<reference evidence="1" key="1">
    <citation type="submission" date="2014-05" db="EMBL/GenBank/DDBJ databases">
        <authorList>
            <person name="Chronopoulou M."/>
        </authorList>
    </citation>
    <scope>NUCLEOTIDE SEQUENCE</scope>
    <source>
        <tissue evidence="1">Whole organism</tissue>
    </source>
</reference>
<name>A0A0K2UWW8_LEPSM</name>
<organism evidence="1">
    <name type="scientific">Lepeophtheirus salmonis</name>
    <name type="common">Salmon louse</name>
    <name type="synonym">Caligus salmonis</name>
    <dbReference type="NCBI Taxonomy" id="72036"/>
    <lineage>
        <taxon>Eukaryota</taxon>
        <taxon>Metazoa</taxon>
        <taxon>Ecdysozoa</taxon>
        <taxon>Arthropoda</taxon>
        <taxon>Crustacea</taxon>
        <taxon>Multicrustacea</taxon>
        <taxon>Hexanauplia</taxon>
        <taxon>Copepoda</taxon>
        <taxon>Siphonostomatoida</taxon>
        <taxon>Caligidae</taxon>
        <taxon>Lepeophtheirus</taxon>
    </lineage>
</organism>
<accession>A0A0K2UWW8</accession>
<proteinExistence type="predicted"/>
<protein>
    <submittedName>
        <fullName evidence="1">Uncharacterized protein</fullName>
    </submittedName>
</protein>
<dbReference type="EMBL" id="HACA01025388">
    <property type="protein sequence ID" value="CDW42749.1"/>
    <property type="molecule type" value="Transcribed_RNA"/>
</dbReference>
<evidence type="ECO:0000313" key="1">
    <source>
        <dbReference type="EMBL" id="CDW42749.1"/>
    </source>
</evidence>
<dbReference type="AlphaFoldDB" id="A0A0K2UWW8"/>
<sequence length="25" mass="3151">MVRKYAIWKFYCCKETKVIHFVNKD</sequence>